<comment type="caution">
    <text evidence="1">The sequence shown here is derived from an EMBL/GenBank/DDBJ whole genome shotgun (WGS) entry which is preliminary data.</text>
</comment>
<dbReference type="AlphaFoldDB" id="A0A0F8ZRB0"/>
<organism evidence="1">
    <name type="scientific">marine sediment metagenome</name>
    <dbReference type="NCBI Taxonomy" id="412755"/>
    <lineage>
        <taxon>unclassified sequences</taxon>
        <taxon>metagenomes</taxon>
        <taxon>ecological metagenomes</taxon>
    </lineage>
</organism>
<dbReference type="EMBL" id="LAZR01046507">
    <property type="protein sequence ID" value="KKK96397.1"/>
    <property type="molecule type" value="Genomic_DNA"/>
</dbReference>
<reference evidence="1" key="1">
    <citation type="journal article" date="2015" name="Nature">
        <title>Complex archaea that bridge the gap between prokaryotes and eukaryotes.</title>
        <authorList>
            <person name="Spang A."/>
            <person name="Saw J.H."/>
            <person name="Jorgensen S.L."/>
            <person name="Zaremba-Niedzwiedzka K."/>
            <person name="Martijn J."/>
            <person name="Lind A.E."/>
            <person name="van Eijk R."/>
            <person name="Schleper C."/>
            <person name="Guy L."/>
            <person name="Ettema T.J."/>
        </authorList>
    </citation>
    <scope>NUCLEOTIDE SEQUENCE</scope>
</reference>
<name>A0A0F8ZRB0_9ZZZZ</name>
<evidence type="ECO:0000313" key="1">
    <source>
        <dbReference type="EMBL" id="KKK96397.1"/>
    </source>
</evidence>
<sequence length="322" mass="37257">MNHCKDCHQDFSPGDRHICDCPGKVERECDKCPSPAKQALRQKISEHIKEKGSITPTDGVFGDVTVNQGFPEGKTLDKKGIQTKFYGCSFLFKGDLDPIAHDSVTVVKRVLMESAFLALKSPVRYILPHVFSWKKAVRGLVHWLSRIYESDLKRKSLQFNHLSPLPRELLRVGRSIANTMSSEYRIEVKNVFTCFVMFFQVDLAYHTRVQDPLSNLDKDRLSANPRKEILRLFDLAISREIYLTEKIGALRKIASMVLLFPPVKRFALQFLMKLDLDKIKPDRADGYFAYRRKEYNFDGLSFEKRMRIIREIDEVKGHTILE</sequence>
<gene>
    <name evidence="1" type="ORF">LCGC14_2663170</name>
</gene>
<accession>A0A0F8ZRB0</accession>
<protein>
    <submittedName>
        <fullName evidence="1">Uncharacterized protein</fullName>
    </submittedName>
</protein>
<proteinExistence type="predicted"/>